<keyword evidence="4" id="KW-0906">Nuclear pore complex</keyword>
<keyword evidence="4" id="KW-0472">Membrane</keyword>
<dbReference type="InterPro" id="IPR007231">
    <property type="entry name" value="Nucleoporin_int_Nup93/Nic96"/>
</dbReference>
<dbReference type="GO" id="GO:0005643">
    <property type="term" value="C:nuclear pore"/>
    <property type="evidence" value="ECO:0007669"/>
    <property type="project" value="UniProtKB-SubCell"/>
</dbReference>
<dbReference type="EMBL" id="OX451735">
    <property type="protein sequence ID" value="CAI8592284.1"/>
    <property type="molecule type" value="Genomic_DNA"/>
</dbReference>
<evidence type="ECO:0000313" key="5">
    <source>
        <dbReference type="EMBL" id="CAI8592284.1"/>
    </source>
</evidence>
<dbReference type="AlphaFoldDB" id="A0AAV0Z673"/>
<protein>
    <recommendedName>
        <fullName evidence="4">Nuclear pore protein</fullName>
    </recommendedName>
</protein>
<dbReference type="Pfam" id="PF04097">
    <property type="entry name" value="Nic96"/>
    <property type="match status" value="1"/>
</dbReference>
<keyword evidence="3 4" id="KW-0539">Nucleus</keyword>
<keyword evidence="4" id="KW-0811">Translocation</keyword>
<evidence type="ECO:0000313" key="6">
    <source>
        <dbReference type="Proteomes" id="UP001157006"/>
    </source>
</evidence>
<keyword evidence="6" id="KW-1185">Reference proteome</keyword>
<dbReference type="PANTHER" id="PTHR11225">
    <property type="entry name" value="NUCLEAR PORE COMPLEX PROTEIN NUP93 NUCLEOPORIN NUP93 DEAD EYE PROTEIN"/>
    <property type="match status" value="1"/>
</dbReference>
<evidence type="ECO:0000256" key="1">
    <source>
        <dbReference type="ARBA" id="ARBA00004259"/>
    </source>
</evidence>
<dbReference type="GO" id="GO:0016973">
    <property type="term" value="P:poly(A)+ mRNA export from nucleus"/>
    <property type="evidence" value="ECO:0007669"/>
    <property type="project" value="TreeGrafter"/>
</dbReference>
<evidence type="ECO:0000256" key="4">
    <source>
        <dbReference type="RuleBase" id="RU364035"/>
    </source>
</evidence>
<reference evidence="5 6" key="1">
    <citation type="submission" date="2023-01" db="EMBL/GenBank/DDBJ databases">
        <authorList>
            <person name="Kreplak J."/>
        </authorList>
    </citation>
    <scope>NUCLEOTIDE SEQUENCE [LARGE SCALE GENOMIC DNA]</scope>
</reference>
<evidence type="ECO:0000256" key="3">
    <source>
        <dbReference type="ARBA" id="ARBA00023242"/>
    </source>
</evidence>
<comment type="similarity">
    <text evidence="2 4">Belongs to the nucleoporin interacting component (NIC) family.</text>
</comment>
<dbReference type="Proteomes" id="UP001157006">
    <property type="component" value="Chromosome 1S"/>
</dbReference>
<comment type="subcellular location">
    <subcellularLocation>
        <location evidence="1">Nucleus envelope</location>
    </subcellularLocation>
    <subcellularLocation>
        <location evidence="4">Nucleus</location>
        <location evidence="4">Nuclear pore complex</location>
    </subcellularLocation>
</comment>
<keyword evidence="4" id="KW-0653">Protein transport</keyword>
<dbReference type="PANTHER" id="PTHR11225:SF4">
    <property type="entry name" value="NUCLEAR PORE COMPLEX PROTEIN NUP93"/>
    <property type="match status" value="1"/>
</dbReference>
<organism evidence="5 6">
    <name type="scientific">Vicia faba</name>
    <name type="common">Broad bean</name>
    <name type="synonym">Faba vulgaris</name>
    <dbReference type="NCBI Taxonomy" id="3906"/>
    <lineage>
        <taxon>Eukaryota</taxon>
        <taxon>Viridiplantae</taxon>
        <taxon>Streptophyta</taxon>
        <taxon>Embryophyta</taxon>
        <taxon>Tracheophyta</taxon>
        <taxon>Spermatophyta</taxon>
        <taxon>Magnoliopsida</taxon>
        <taxon>eudicotyledons</taxon>
        <taxon>Gunneridae</taxon>
        <taxon>Pentapetalae</taxon>
        <taxon>rosids</taxon>
        <taxon>fabids</taxon>
        <taxon>Fabales</taxon>
        <taxon>Fabaceae</taxon>
        <taxon>Papilionoideae</taxon>
        <taxon>50 kb inversion clade</taxon>
        <taxon>NPAAA clade</taxon>
        <taxon>Hologalegina</taxon>
        <taxon>IRL clade</taxon>
        <taxon>Fabeae</taxon>
        <taxon>Vicia</taxon>
    </lineage>
</organism>
<gene>
    <name evidence="5" type="ORF">VFH_I031800</name>
</gene>
<keyword evidence="4" id="KW-0509">mRNA transport</keyword>
<sequence length="166" mass="18386">MSSPMGALMLPMIQNLETTLKAGGVPQMPQFRPSTVTSASNFASVNTKKKVQLDLTHPQRIRQLESILSIHKLSRLGNHMDALREVAKLPFSPLDPREPDTSVEVFGNLSPHVQACIPDLLKVALTCLDNVEDSDGSLRALRAKTSSFIANNVKRNWPRDLYERVA</sequence>
<name>A0AAV0Z673_VICFA</name>
<keyword evidence="4" id="KW-0813">Transport</keyword>
<dbReference type="GO" id="GO:0017056">
    <property type="term" value="F:structural constituent of nuclear pore"/>
    <property type="evidence" value="ECO:0007669"/>
    <property type="project" value="InterPro"/>
</dbReference>
<evidence type="ECO:0000256" key="2">
    <source>
        <dbReference type="ARBA" id="ARBA00010186"/>
    </source>
</evidence>
<accession>A0AAV0Z673</accession>
<proteinExistence type="inferred from homology"/>
<dbReference type="GO" id="GO:0006606">
    <property type="term" value="P:protein import into nucleus"/>
    <property type="evidence" value="ECO:0007669"/>
    <property type="project" value="TreeGrafter"/>
</dbReference>